<accession>E1YJW9</accession>
<name>E1YJW9_9BACT</name>
<sequence>MVLWKAVTHHFPPFGMKTGIRGKFNLFRMSYKAWQLSLTCSVGIPQMLYGKNLKITPEMIPDISKQPEVMAKCG</sequence>
<evidence type="ECO:0000313" key="1">
    <source>
        <dbReference type="EMBL" id="CBX31573.1"/>
    </source>
</evidence>
<reference evidence="1" key="1">
    <citation type="journal article" date="2011" name="Environ. Microbiol.">
        <title>Genomic insights into the metabolic potential of the polycyclic aromatic hydrocarbon degrading sulfate-reducing Deltaproteobacterium N47.</title>
        <authorList>
            <person name="Bergmann F."/>
            <person name="Selesi D."/>
            <person name="Weinmaier T."/>
            <person name="Tischler P."/>
            <person name="Rattei T."/>
            <person name="Meckenstock R.U."/>
        </authorList>
    </citation>
    <scope>NUCLEOTIDE SEQUENCE</scope>
</reference>
<organism evidence="1">
    <name type="scientific">uncultured Desulfobacterium sp</name>
    <dbReference type="NCBI Taxonomy" id="201089"/>
    <lineage>
        <taxon>Bacteria</taxon>
        <taxon>Pseudomonadati</taxon>
        <taxon>Thermodesulfobacteriota</taxon>
        <taxon>Desulfobacteria</taxon>
        <taxon>Desulfobacterales</taxon>
        <taxon>Desulfobacteriaceae</taxon>
        <taxon>Desulfobacterium</taxon>
        <taxon>environmental samples</taxon>
    </lineage>
</organism>
<dbReference type="AlphaFoldDB" id="E1YJW9"/>
<proteinExistence type="predicted"/>
<dbReference type="EMBL" id="FR695877">
    <property type="protein sequence ID" value="CBX31573.1"/>
    <property type="molecule type" value="Genomic_DNA"/>
</dbReference>
<protein>
    <submittedName>
        <fullName evidence="1">Uncharacterized protein</fullName>
    </submittedName>
</protein>
<gene>
    <name evidence="1" type="ORF">N47_E50850</name>
</gene>